<accession>A0ABX9A7W1</accession>
<dbReference type="CDD" id="cd17511">
    <property type="entry name" value="YbjN_AmyR-like"/>
    <property type="match status" value="1"/>
</dbReference>
<evidence type="ECO:0000256" key="1">
    <source>
        <dbReference type="SAM" id="SignalP"/>
    </source>
</evidence>
<dbReference type="Proteomes" id="UP000824321">
    <property type="component" value="Chromosome"/>
</dbReference>
<keyword evidence="1" id="KW-0732">Signal</keyword>
<dbReference type="Pfam" id="PF10722">
    <property type="entry name" value="YbjN"/>
    <property type="match status" value="1"/>
</dbReference>
<sequence length="160" mass="17625">MLKNAIMGFVGAAAFLSAAPVAAQNITADLDQIADVLQDEGYKAKIDEGDGQRWIESAMSGYTYIILPFGCDDAGNNCKSIQFYVAFVPTNKPTLEEMNTYAAENRFGRVYLDDEGDPIIEMDLDLEAGGMSRELFLDNLAYWDTIMVAFGDFAFSKDPE</sequence>
<dbReference type="EMBL" id="CP081294">
    <property type="protein sequence ID" value="QZD95343.1"/>
    <property type="molecule type" value="Genomic_DNA"/>
</dbReference>
<evidence type="ECO:0000313" key="2">
    <source>
        <dbReference type="EMBL" id="QZD95343.1"/>
    </source>
</evidence>
<gene>
    <name evidence="2" type="ORF">K3136_01035</name>
</gene>
<feature type="signal peptide" evidence="1">
    <location>
        <begin position="1"/>
        <end position="23"/>
    </location>
</feature>
<feature type="chain" id="PRO_5045384424" evidence="1">
    <location>
        <begin position="24"/>
        <end position="160"/>
    </location>
</feature>
<keyword evidence="3" id="KW-1185">Reference proteome</keyword>
<name>A0ABX9A7W1_9SPHN</name>
<protein>
    <submittedName>
        <fullName evidence="2">YbjN domain-containing protein</fullName>
    </submittedName>
</protein>
<proteinExistence type="predicted"/>
<organism evidence="2 3">
    <name type="scientific">Qipengyuania gelatinilytica</name>
    <dbReference type="NCBI Taxonomy" id="2867231"/>
    <lineage>
        <taxon>Bacteria</taxon>
        <taxon>Pseudomonadati</taxon>
        <taxon>Pseudomonadota</taxon>
        <taxon>Alphaproteobacteria</taxon>
        <taxon>Sphingomonadales</taxon>
        <taxon>Erythrobacteraceae</taxon>
        <taxon>Qipengyuania</taxon>
    </lineage>
</organism>
<dbReference type="InterPro" id="IPR019660">
    <property type="entry name" value="Put_sensory_transdc_reg_YbjN"/>
</dbReference>
<dbReference type="RefSeq" id="WP_221431083.1">
    <property type="nucleotide sequence ID" value="NZ_CP081294.1"/>
</dbReference>
<reference evidence="2 3" key="1">
    <citation type="submission" date="2021-08" db="EMBL/GenBank/DDBJ databases">
        <title>Comparative Genomics Analysis of the Genus Qipengyuania Reveals Extensive Genetic Diversity and Metabolic Versatility, Including the Description of Fifteen Novel Species.</title>
        <authorList>
            <person name="Liu Y."/>
        </authorList>
    </citation>
    <scope>NUCLEOTIDE SEQUENCE [LARGE SCALE GENOMIC DNA]</scope>
    <source>
        <strain evidence="2 3">1NDH1</strain>
    </source>
</reference>
<evidence type="ECO:0000313" key="3">
    <source>
        <dbReference type="Proteomes" id="UP000824321"/>
    </source>
</evidence>